<feature type="compositionally biased region" description="Acidic residues" evidence="1">
    <location>
        <begin position="25"/>
        <end position="50"/>
    </location>
</feature>
<dbReference type="Proteomes" id="UP001500192">
    <property type="component" value="Unassembled WGS sequence"/>
</dbReference>
<evidence type="ECO:0000313" key="4">
    <source>
        <dbReference type="Proteomes" id="UP001500192"/>
    </source>
</evidence>
<sequence length="354" mass="38921">MTVIDERPRNGHAVEHTAPGRPLDVELDEPGQDGWDADATPEPEVAEPGESEMVRELRRRVADRETANELARQYVTLAQDPVLHEVPSKAEEAKDTKVAAKIRTKQRKERKRAGKAEVRRARRNRIWDFWDERAARARDRVLDPARAIGADYRKLVASSWAAFTLIAGGVAFMAKNVHDGLVGVDGTWTAYLVEPLASVLLAISMVAQFTARKRGITITRGFYWFDGSLAAASVLLNVIPSGIRFDWQAGDLLAHVLVPTLVVTAVIAWHLASNLYGEAIAQSKDAPIVIPRDDQITGEHLALLRKATAEGRLPVHPSVNQVIKTLRESLRASNGTGIGHEAARRIAAIYLGGR</sequence>
<reference evidence="4" key="1">
    <citation type="journal article" date="2019" name="Int. J. Syst. Evol. Microbiol.">
        <title>The Global Catalogue of Microorganisms (GCM) 10K type strain sequencing project: providing services to taxonomists for standard genome sequencing and annotation.</title>
        <authorList>
            <consortium name="The Broad Institute Genomics Platform"/>
            <consortium name="The Broad Institute Genome Sequencing Center for Infectious Disease"/>
            <person name="Wu L."/>
            <person name="Ma J."/>
        </authorList>
    </citation>
    <scope>NUCLEOTIDE SEQUENCE [LARGE SCALE GENOMIC DNA]</scope>
    <source>
        <strain evidence="4">JCM 18054</strain>
    </source>
</reference>
<accession>A0ABP8VWF4</accession>
<keyword evidence="2" id="KW-0472">Membrane</keyword>
<gene>
    <name evidence="3" type="ORF">GCM10023214_78880</name>
</gene>
<evidence type="ECO:0000313" key="3">
    <source>
        <dbReference type="EMBL" id="GAA4672436.1"/>
    </source>
</evidence>
<keyword evidence="2" id="KW-1133">Transmembrane helix</keyword>
<feature type="transmembrane region" description="Helical" evidence="2">
    <location>
        <begin position="221"/>
        <end position="240"/>
    </location>
</feature>
<evidence type="ECO:0000256" key="1">
    <source>
        <dbReference type="SAM" id="MobiDB-lite"/>
    </source>
</evidence>
<organism evidence="3 4">
    <name type="scientific">Amycolatopsis dongchuanensis</name>
    <dbReference type="NCBI Taxonomy" id="1070866"/>
    <lineage>
        <taxon>Bacteria</taxon>
        <taxon>Bacillati</taxon>
        <taxon>Actinomycetota</taxon>
        <taxon>Actinomycetes</taxon>
        <taxon>Pseudonocardiales</taxon>
        <taxon>Pseudonocardiaceae</taxon>
        <taxon>Amycolatopsis</taxon>
    </lineage>
</organism>
<keyword evidence="2" id="KW-0812">Transmembrane</keyword>
<evidence type="ECO:0000256" key="2">
    <source>
        <dbReference type="SAM" id="Phobius"/>
    </source>
</evidence>
<keyword evidence="4" id="KW-1185">Reference proteome</keyword>
<proteinExistence type="predicted"/>
<dbReference type="RefSeq" id="WP_346057016.1">
    <property type="nucleotide sequence ID" value="NZ_BAABIB010000184.1"/>
</dbReference>
<comment type="caution">
    <text evidence="3">The sequence shown here is derived from an EMBL/GenBank/DDBJ whole genome shotgun (WGS) entry which is preliminary data.</text>
</comment>
<feature type="region of interest" description="Disordered" evidence="1">
    <location>
        <begin position="1"/>
        <end position="53"/>
    </location>
</feature>
<feature type="transmembrane region" description="Helical" evidence="2">
    <location>
        <begin position="186"/>
        <end position="209"/>
    </location>
</feature>
<feature type="transmembrane region" description="Helical" evidence="2">
    <location>
        <begin position="252"/>
        <end position="272"/>
    </location>
</feature>
<dbReference type="EMBL" id="BAABIB010000184">
    <property type="protein sequence ID" value="GAA4672436.1"/>
    <property type="molecule type" value="Genomic_DNA"/>
</dbReference>
<feature type="transmembrane region" description="Helical" evidence="2">
    <location>
        <begin position="155"/>
        <end position="174"/>
    </location>
</feature>
<feature type="compositionally biased region" description="Basic and acidic residues" evidence="1">
    <location>
        <begin position="1"/>
        <end position="15"/>
    </location>
</feature>
<name>A0ABP8VWF4_9PSEU</name>
<protein>
    <submittedName>
        <fullName evidence="3">Uncharacterized protein</fullName>
    </submittedName>
</protein>